<dbReference type="Gramene" id="rna-AYBTSS11_LOCUS21874">
    <property type="protein sequence ID" value="CAJ1968733.1"/>
    <property type="gene ID" value="gene-AYBTSS11_LOCUS21874"/>
</dbReference>
<organism evidence="1 2">
    <name type="scientific">Sphenostylis stenocarpa</name>
    <dbReference type="NCBI Taxonomy" id="92480"/>
    <lineage>
        <taxon>Eukaryota</taxon>
        <taxon>Viridiplantae</taxon>
        <taxon>Streptophyta</taxon>
        <taxon>Embryophyta</taxon>
        <taxon>Tracheophyta</taxon>
        <taxon>Spermatophyta</taxon>
        <taxon>Magnoliopsida</taxon>
        <taxon>eudicotyledons</taxon>
        <taxon>Gunneridae</taxon>
        <taxon>Pentapetalae</taxon>
        <taxon>rosids</taxon>
        <taxon>fabids</taxon>
        <taxon>Fabales</taxon>
        <taxon>Fabaceae</taxon>
        <taxon>Papilionoideae</taxon>
        <taxon>50 kb inversion clade</taxon>
        <taxon>NPAAA clade</taxon>
        <taxon>indigoferoid/millettioid clade</taxon>
        <taxon>Phaseoleae</taxon>
        <taxon>Sphenostylis</taxon>
    </lineage>
</organism>
<evidence type="ECO:0000313" key="2">
    <source>
        <dbReference type="Proteomes" id="UP001189624"/>
    </source>
</evidence>
<accession>A0AA86SP63</accession>
<keyword evidence="2" id="KW-1185">Reference proteome</keyword>
<gene>
    <name evidence="1" type="ORF">AYBTSS11_LOCUS21874</name>
</gene>
<protein>
    <submittedName>
        <fullName evidence="1">Uncharacterized protein</fullName>
    </submittedName>
</protein>
<dbReference type="EMBL" id="OY731404">
    <property type="protein sequence ID" value="CAJ1968733.1"/>
    <property type="molecule type" value="Genomic_DNA"/>
</dbReference>
<reference evidence="1" key="1">
    <citation type="submission" date="2023-10" db="EMBL/GenBank/DDBJ databases">
        <authorList>
            <person name="Domelevo Entfellner J.-B."/>
        </authorList>
    </citation>
    <scope>NUCLEOTIDE SEQUENCE</scope>
</reference>
<proteinExistence type="predicted"/>
<sequence>MIKLTGSRMLGSNNMSWRRSLNFDMGTRDGSYVGRENIDLQIGPKSMLLEETAVGHTYTEVAWRKEVLNNCMSLHEERQCPSISTSKITPLGAKLNIKATTQDGNINSQSSTIRLQMASSKRKSYGTFNCEDDSNMDLLGAHYIGHTTFKSALSGSAHSSTNEMLQQSSFTVDNYTLLMRKSSGLSINYDMSTGEKDIYMMTRLAEVLYVFIELQRHSFVLGKQMGLDLLKVGKNTKLLRVKPKEKMRVETSVFEKKFVEMTSTMETKVKMREKVQDEL</sequence>
<dbReference type="AlphaFoldDB" id="A0AA86SP63"/>
<name>A0AA86SP63_9FABA</name>
<dbReference type="Proteomes" id="UP001189624">
    <property type="component" value="Chromosome 7"/>
</dbReference>
<evidence type="ECO:0000313" key="1">
    <source>
        <dbReference type="EMBL" id="CAJ1968733.1"/>
    </source>
</evidence>